<dbReference type="GO" id="GO:0043171">
    <property type="term" value="P:peptide catabolic process"/>
    <property type="evidence" value="ECO:0007669"/>
    <property type="project" value="TreeGrafter"/>
</dbReference>
<feature type="domain" description="Peptidase M16 N-terminal" evidence="9">
    <location>
        <begin position="96"/>
        <end position="228"/>
    </location>
</feature>
<dbReference type="GO" id="GO:0005829">
    <property type="term" value="C:cytosol"/>
    <property type="evidence" value="ECO:0007669"/>
    <property type="project" value="TreeGrafter"/>
</dbReference>
<dbReference type="GO" id="GO:0005739">
    <property type="term" value="C:mitochondrion"/>
    <property type="evidence" value="ECO:0007669"/>
    <property type="project" value="TreeGrafter"/>
</dbReference>
<dbReference type="Pfam" id="PF00675">
    <property type="entry name" value="Peptidase_M16"/>
    <property type="match status" value="1"/>
</dbReference>
<evidence type="ECO:0008006" key="15">
    <source>
        <dbReference type="Google" id="ProtNLM"/>
    </source>
</evidence>
<accession>A0A2S5BCA1</accession>
<evidence type="ECO:0000256" key="6">
    <source>
        <dbReference type="ARBA" id="ARBA00022833"/>
    </source>
</evidence>
<name>A0A2S5BCA1_9BASI</name>
<dbReference type="Proteomes" id="UP000237144">
    <property type="component" value="Unassembled WGS sequence"/>
</dbReference>
<dbReference type="PROSITE" id="PS00143">
    <property type="entry name" value="INSULINASE"/>
    <property type="match status" value="1"/>
</dbReference>
<dbReference type="GO" id="GO:0004222">
    <property type="term" value="F:metalloendopeptidase activity"/>
    <property type="evidence" value="ECO:0007669"/>
    <property type="project" value="InterPro"/>
</dbReference>
<dbReference type="InterPro" id="IPR032632">
    <property type="entry name" value="Peptidase_M16_M"/>
</dbReference>
<dbReference type="Pfam" id="PF16187">
    <property type="entry name" value="Peptidase_M16_M"/>
    <property type="match status" value="1"/>
</dbReference>
<evidence type="ECO:0000256" key="7">
    <source>
        <dbReference type="ARBA" id="ARBA00023049"/>
    </source>
</evidence>
<keyword evidence="7" id="KW-0482">Metalloprotease</keyword>
<dbReference type="InterPro" id="IPR011249">
    <property type="entry name" value="Metalloenz_LuxS/M16"/>
</dbReference>
<dbReference type="PANTHER" id="PTHR43690">
    <property type="entry name" value="NARDILYSIN"/>
    <property type="match status" value="1"/>
</dbReference>
<dbReference type="STRING" id="741276.A0A2S5BCA1"/>
<evidence type="ECO:0000256" key="4">
    <source>
        <dbReference type="ARBA" id="ARBA00022723"/>
    </source>
</evidence>
<dbReference type="Pfam" id="PF22456">
    <property type="entry name" value="PqqF-like_C_4"/>
    <property type="match status" value="1"/>
</dbReference>
<dbReference type="PANTHER" id="PTHR43690:SF18">
    <property type="entry name" value="INSULIN-DEGRADING ENZYME-RELATED"/>
    <property type="match status" value="1"/>
</dbReference>
<feature type="domain" description="Peptidase M16 middle/third" evidence="11">
    <location>
        <begin position="444"/>
        <end position="726"/>
    </location>
</feature>
<organism evidence="13 14">
    <name type="scientific">Rhodotorula taiwanensis</name>
    <dbReference type="NCBI Taxonomy" id="741276"/>
    <lineage>
        <taxon>Eukaryota</taxon>
        <taxon>Fungi</taxon>
        <taxon>Dikarya</taxon>
        <taxon>Basidiomycota</taxon>
        <taxon>Pucciniomycotina</taxon>
        <taxon>Microbotryomycetes</taxon>
        <taxon>Sporidiobolales</taxon>
        <taxon>Sporidiobolaceae</taxon>
        <taxon>Rhodotorula</taxon>
    </lineage>
</organism>
<evidence type="ECO:0000313" key="13">
    <source>
        <dbReference type="EMBL" id="POY74388.1"/>
    </source>
</evidence>
<dbReference type="EMBL" id="PJQD01000025">
    <property type="protein sequence ID" value="POY74388.1"/>
    <property type="molecule type" value="Genomic_DNA"/>
</dbReference>
<protein>
    <recommendedName>
        <fullName evidence="15">Insulysin</fullName>
    </recommendedName>
</protein>
<reference evidence="13 14" key="1">
    <citation type="journal article" date="2018" name="Front. Microbiol.">
        <title>Prospects for Fungal Bioremediation of Acidic Radioactive Waste Sites: Characterization and Genome Sequence of Rhodotorula taiwanensis MD1149.</title>
        <authorList>
            <person name="Tkavc R."/>
            <person name="Matrosova V.Y."/>
            <person name="Grichenko O.E."/>
            <person name="Gostincar C."/>
            <person name="Volpe R.P."/>
            <person name="Klimenkova P."/>
            <person name="Gaidamakova E.K."/>
            <person name="Zhou C.E."/>
            <person name="Stewart B.J."/>
            <person name="Lyman M.G."/>
            <person name="Malfatti S.A."/>
            <person name="Rubinfeld B."/>
            <person name="Courtot M."/>
            <person name="Singh J."/>
            <person name="Dalgard C.L."/>
            <person name="Hamilton T."/>
            <person name="Frey K.G."/>
            <person name="Gunde-Cimerman N."/>
            <person name="Dugan L."/>
            <person name="Daly M.J."/>
        </authorList>
    </citation>
    <scope>NUCLEOTIDE SEQUENCE [LARGE SCALE GENOMIC DNA]</scope>
    <source>
        <strain evidence="13 14">MD1149</strain>
    </source>
</reference>
<dbReference type="Pfam" id="PF05193">
    <property type="entry name" value="Peptidase_M16_C"/>
    <property type="match status" value="1"/>
</dbReference>
<evidence type="ECO:0000256" key="1">
    <source>
        <dbReference type="ARBA" id="ARBA00001947"/>
    </source>
</evidence>
<dbReference type="GO" id="GO:0046872">
    <property type="term" value="F:metal ion binding"/>
    <property type="evidence" value="ECO:0007669"/>
    <property type="project" value="UniProtKB-KW"/>
</dbReference>
<evidence type="ECO:0000259" key="11">
    <source>
        <dbReference type="Pfam" id="PF16187"/>
    </source>
</evidence>
<dbReference type="InterPro" id="IPR054734">
    <property type="entry name" value="PqqF-like_C_4"/>
</dbReference>
<feature type="domain" description="Peptidase M16 C-terminal" evidence="10">
    <location>
        <begin position="260"/>
        <end position="438"/>
    </location>
</feature>
<keyword evidence="5" id="KW-0378">Hydrolase</keyword>
<dbReference type="InterPro" id="IPR011765">
    <property type="entry name" value="Pept_M16_N"/>
</dbReference>
<dbReference type="SUPFAM" id="SSF63411">
    <property type="entry name" value="LuxS/MPP-like metallohydrolase"/>
    <property type="match status" value="4"/>
</dbReference>
<dbReference type="AlphaFoldDB" id="A0A2S5BCA1"/>
<keyword evidence="6" id="KW-0862">Zinc</keyword>
<feature type="domain" description="Coenzyme PQQ synthesis protein F-like C-terminal lobe" evidence="12">
    <location>
        <begin position="829"/>
        <end position="926"/>
    </location>
</feature>
<comment type="cofactor">
    <cofactor evidence="1">
        <name>Zn(2+)</name>
        <dbReference type="ChEBI" id="CHEBI:29105"/>
    </cofactor>
</comment>
<evidence type="ECO:0000256" key="2">
    <source>
        <dbReference type="ARBA" id="ARBA00007261"/>
    </source>
</evidence>
<dbReference type="InterPro" id="IPR007863">
    <property type="entry name" value="Peptidase_M16_C"/>
</dbReference>
<keyword evidence="14" id="KW-1185">Reference proteome</keyword>
<evidence type="ECO:0000256" key="8">
    <source>
        <dbReference type="RuleBase" id="RU004447"/>
    </source>
</evidence>
<sequence>MLLGLALRQHSRQGFAAAGRSALGHTARRPLVPRRPIVAARRRLNGGTTMAQATPIETWSPQLATGSRLLREPLEVSPNDSRQYRLLKLANGLKALLISDARTDKAAAALGVQVGHLSDPDDLPGLAHFCEHMLFLGTERFPDEAEYKTYLSRNSGSSNAYTSLAETVYHFDVAPAGLPGALARHAQFFTRPLFAESCTEREVHAVDSEFRRNLQLDARRLFQLGKSTSSRSNGAVYHKFGTGSKVTLWTKPLQAGQDVRARLIEWYRAHYSANLMNLVVLSSHSLDELALLVEQEYGDVPTADRTRPRFPAPPITKEEGGREISYRTVKDSPQLRIEFGLPGLSHLSGTKPANFVSHYVGHEGPGSILAELKLRGWATSLSSSASGGANGFDFFRIGINLTRDGLDNYRQVVALALGYVELLKSTDPQEWSFAETQQLGQLAWRWKENGQPRNTVQNLASALCDETYPLPRILSGPYYATKWDPTAVREVLDALSISRCRVFVGSKDPLPGRAFWPSAEEYYGTEYDTTLLDVVAPPADAKLSLPAPNVFVPTELKLLCQQPVSTPTTEPDLLRNKPSRHVFHKGDDTWCIPRGNAYLLIKASRADATPRDAMLTQLFTSLVEEELASISYDATLAGLHYSLGTERAGILLAVSGYTDKLPLLARIVMAKMRTLKLDGEEFSVVHDRLSRAYANAKLANPYSLADIELKRFTRSTFWTYEERFEALQQITREDVLRHAETVLQHAELDVLVHGNFAPEDATNLVRVYDEVLGAAPTNNAQLDHHRGLLLPEGEFGSPRQGLTPANTAASVLYQVGSAADDQLVSRLSLFAQIAKVPVFSTLRTKEQLGYIVSSGVMTHDAVTGFRVVVQSEKSPEYLDERIESLWTGFGQYLADLSDEAFDKEKASLVNLKLEQPKNLAQESSRYFEQIRTGAYDFGARVRRAGIIRNLTKEDLTAFFERYISPASDRRAKLAVLFRSQRFQPDALRDLVADVGRLEPDRRDDVQALAEQKPTLSQIEAFVAGLGHTAREQLASQLSALRTSPPLPTGSKEIESDQVAVDAFRRALPLAEPYRPKLGSSSPTEQPRL</sequence>
<dbReference type="GO" id="GO:0051603">
    <property type="term" value="P:proteolysis involved in protein catabolic process"/>
    <property type="evidence" value="ECO:0007669"/>
    <property type="project" value="TreeGrafter"/>
</dbReference>
<dbReference type="OrthoDB" id="952271at2759"/>
<keyword evidence="3" id="KW-0645">Protease</keyword>
<dbReference type="FunFam" id="3.30.830.10:FF:000005">
    <property type="entry name" value="nardilysin isoform X1"/>
    <property type="match status" value="1"/>
</dbReference>
<evidence type="ECO:0000256" key="3">
    <source>
        <dbReference type="ARBA" id="ARBA00022670"/>
    </source>
</evidence>
<evidence type="ECO:0000259" key="12">
    <source>
        <dbReference type="Pfam" id="PF22456"/>
    </source>
</evidence>
<keyword evidence="4" id="KW-0479">Metal-binding</keyword>
<dbReference type="InterPro" id="IPR001431">
    <property type="entry name" value="Pept_M16_Zn_BS"/>
</dbReference>
<comment type="similarity">
    <text evidence="2 8">Belongs to the peptidase M16 family.</text>
</comment>
<evidence type="ECO:0000256" key="5">
    <source>
        <dbReference type="ARBA" id="ARBA00022801"/>
    </source>
</evidence>
<evidence type="ECO:0000313" key="14">
    <source>
        <dbReference type="Proteomes" id="UP000237144"/>
    </source>
</evidence>
<evidence type="ECO:0000259" key="10">
    <source>
        <dbReference type="Pfam" id="PF05193"/>
    </source>
</evidence>
<evidence type="ECO:0000259" key="9">
    <source>
        <dbReference type="Pfam" id="PF00675"/>
    </source>
</evidence>
<dbReference type="InterPro" id="IPR050626">
    <property type="entry name" value="Peptidase_M16"/>
</dbReference>
<comment type="caution">
    <text evidence="13">The sequence shown here is derived from an EMBL/GenBank/DDBJ whole genome shotgun (WGS) entry which is preliminary data.</text>
</comment>
<proteinExistence type="inferred from homology"/>
<dbReference type="Gene3D" id="3.30.830.10">
    <property type="entry name" value="Metalloenzyme, LuxS/M16 peptidase-like"/>
    <property type="match status" value="4"/>
</dbReference>
<gene>
    <name evidence="13" type="ORF">BMF94_2582</name>
</gene>
<dbReference type="FunFam" id="3.30.830.10:FF:000012">
    <property type="entry name" value="Protease 3"/>
    <property type="match status" value="1"/>
</dbReference>